<proteinExistence type="predicted"/>
<sequence>MIPAADLVDQVLALSVADHAIVIVTDVSEASLRWANSSMTTNGSSAYRRWTVLSFMDKPDGTSVGVVNSASADAGDIPDLVRASEEAARDAAPAKDAMPLLGGHGDESDWSAPAESTAIEVFSTFTPTLAQQFSGQDRLFGFAHHEVHTTWLGSSTGLRRRWVQPTGSIEINGKRDYGSHTTSAWVGAGTPDFTDLDVNALLADLDTRLGWGAVQRELPAGRYQTILPPSAIGDLLIYMMWSMEGRGAEEGHTAFARQGGTRIGEHLTDIPLTLASDPHARGLEYAPFVTATVSSDLVSVFDNGMPAERAEWIRDGVINALAYPRAHAHEFGATPTVPGENLLLTGGSKATLDEMVSKTERGLLLTCLWYIREVDPASLLLTGLTRDGVYLIEDGAVTCAVNNFRFNESPIDLVRRITEAGQTERTLPREWKDWFNRTAMPPVRIPDFHMSSVSKAT</sequence>
<feature type="compositionally biased region" description="Basic and acidic residues" evidence="1">
    <location>
        <begin position="84"/>
        <end position="93"/>
    </location>
</feature>
<evidence type="ECO:0000256" key="1">
    <source>
        <dbReference type="SAM" id="MobiDB-lite"/>
    </source>
</evidence>
<comment type="caution">
    <text evidence="3">The sequence shown here is derived from an EMBL/GenBank/DDBJ whole genome shotgun (WGS) entry which is preliminary data.</text>
</comment>
<dbReference type="RefSeq" id="WP_064438915.1">
    <property type="nucleotide sequence ID" value="NZ_BDDI01000002.1"/>
</dbReference>
<dbReference type="InterPro" id="IPR036059">
    <property type="entry name" value="TldD/PmbA_sf"/>
</dbReference>
<feature type="region of interest" description="Disordered" evidence="1">
    <location>
        <begin position="84"/>
        <end position="111"/>
    </location>
</feature>
<dbReference type="PANTHER" id="PTHR43666">
    <property type="entry name" value="TLDD PROTEIN"/>
    <property type="match status" value="1"/>
</dbReference>
<feature type="domain" description="Metalloprotease TldD/E C-terminal" evidence="2">
    <location>
        <begin position="221"/>
        <end position="451"/>
    </location>
</feature>
<organism evidence="3 4">
    <name type="scientific">Hoyosella altamirensis</name>
    <dbReference type="NCBI Taxonomy" id="616997"/>
    <lineage>
        <taxon>Bacteria</taxon>
        <taxon>Bacillati</taxon>
        <taxon>Actinomycetota</taxon>
        <taxon>Actinomycetes</taxon>
        <taxon>Mycobacteriales</taxon>
        <taxon>Hoyosellaceae</taxon>
        <taxon>Hoyosella</taxon>
    </lineage>
</organism>
<dbReference type="AlphaFoldDB" id="A0A839RLH6"/>
<dbReference type="GO" id="GO:0008237">
    <property type="term" value="F:metallopeptidase activity"/>
    <property type="evidence" value="ECO:0007669"/>
    <property type="project" value="InterPro"/>
</dbReference>
<evidence type="ECO:0000313" key="4">
    <source>
        <dbReference type="Proteomes" id="UP000567922"/>
    </source>
</evidence>
<gene>
    <name evidence="3" type="ORF">FHU29_001671</name>
</gene>
<evidence type="ECO:0000259" key="2">
    <source>
        <dbReference type="Pfam" id="PF19289"/>
    </source>
</evidence>
<keyword evidence="3" id="KW-0378">Hydrolase</keyword>
<protein>
    <submittedName>
        <fullName evidence="3">Putative Zn-dependent protease</fullName>
    </submittedName>
</protein>
<dbReference type="EMBL" id="JACHWS010000001">
    <property type="protein sequence ID" value="MBB3037237.1"/>
    <property type="molecule type" value="Genomic_DNA"/>
</dbReference>
<dbReference type="OrthoDB" id="9763230at2"/>
<dbReference type="Pfam" id="PF19289">
    <property type="entry name" value="PmbA_TldD_3rd"/>
    <property type="match status" value="1"/>
</dbReference>
<reference evidence="3 4" key="1">
    <citation type="submission" date="2020-08" db="EMBL/GenBank/DDBJ databases">
        <title>Sequencing the genomes of 1000 actinobacteria strains.</title>
        <authorList>
            <person name="Klenk H.-P."/>
        </authorList>
    </citation>
    <scope>NUCLEOTIDE SEQUENCE [LARGE SCALE GENOMIC DNA]</scope>
    <source>
        <strain evidence="3 4">DSM 45258</strain>
    </source>
</reference>
<evidence type="ECO:0000313" key="3">
    <source>
        <dbReference type="EMBL" id="MBB3037237.1"/>
    </source>
</evidence>
<dbReference type="PANTHER" id="PTHR43666:SF1">
    <property type="entry name" value="CONSERVED PROTEIN"/>
    <property type="match status" value="1"/>
</dbReference>
<dbReference type="Proteomes" id="UP000567922">
    <property type="component" value="Unassembled WGS sequence"/>
</dbReference>
<keyword evidence="3" id="KW-0645">Protease</keyword>
<accession>A0A839RLH6</accession>
<dbReference type="GO" id="GO:0006508">
    <property type="term" value="P:proteolysis"/>
    <property type="evidence" value="ECO:0007669"/>
    <property type="project" value="UniProtKB-KW"/>
</dbReference>
<name>A0A839RLH6_9ACTN</name>
<dbReference type="SUPFAM" id="SSF111283">
    <property type="entry name" value="Putative modulator of DNA gyrase, PmbA/TldD"/>
    <property type="match status" value="1"/>
</dbReference>
<keyword evidence="4" id="KW-1185">Reference proteome</keyword>
<dbReference type="InterPro" id="IPR045569">
    <property type="entry name" value="Metalloprtase-TldD/E_C"/>
</dbReference>